<evidence type="ECO:0000256" key="7">
    <source>
        <dbReference type="RuleBase" id="RU000642"/>
    </source>
</evidence>
<dbReference type="GO" id="GO:0003746">
    <property type="term" value="F:translation elongation factor activity"/>
    <property type="evidence" value="ECO:0007669"/>
    <property type="project" value="UniProtKB-UniRule"/>
</dbReference>
<dbReference type="PROSITE" id="PS01127">
    <property type="entry name" value="EF_TS_2"/>
    <property type="match status" value="1"/>
</dbReference>
<evidence type="ECO:0000256" key="2">
    <source>
        <dbReference type="ARBA" id="ARBA00016956"/>
    </source>
</evidence>
<dbReference type="Pfam" id="PF00889">
    <property type="entry name" value="EF_TS"/>
    <property type="match status" value="1"/>
</dbReference>
<dbReference type="Gene3D" id="1.10.8.10">
    <property type="entry name" value="DNA helicase RuvA subunit, C-terminal domain"/>
    <property type="match status" value="1"/>
</dbReference>
<keyword evidence="11" id="KW-1185">Reference proteome</keyword>
<proteinExistence type="inferred from homology"/>
<organism evidence="10 11">
    <name type="scientific">Bifidobacterium callimiconis</name>
    <dbReference type="NCBI Taxonomy" id="2306973"/>
    <lineage>
        <taxon>Bacteria</taxon>
        <taxon>Bacillati</taxon>
        <taxon>Actinomycetota</taxon>
        <taxon>Actinomycetes</taxon>
        <taxon>Bifidobacteriales</taxon>
        <taxon>Bifidobacteriaceae</taxon>
        <taxon>Bifidobacterium</taxon>
    </lineage>
</organism>
<dbReference type="NCBIfam" id="TIGR00116">
    <property type="entry name" value="tsf"/>
    <property type="match status" value="1"/>
</dbReference>
<evidence type="ECO:0000256" key="6">
    <source>
        <dbReference type="HAMAP-Rule" id="MF_00050"/>
    </source>
</evidence>
<dbReference type="OrthoDB" id="9808348at2"/>
<evidence type="ECO:0000256" key="3">
    <source>
        <dbReference type="ARBA" id="ARBA00022768"/>
    </source>
</evidence>
<comment type="caution">
    <text evidence="10">The sequence shown here is derived from an EMBL/GenBank/DDBJ whole genome shotgun (WGS) entry which is preliminary data.</text>
</comment>
<dbReference type="InterPro" id="IPR014039">
    <property type="entry name" value="Transl_elong_EFTs/EF1B_dimer"/>
</dbReference>
<dbReference type="InterPro" id="IPR018101">
    <property type="entry name" value="Transl_elong_Ts_CS"/>
</dbReference>
<evidence type="ECO:0000256" key="1">
    <source>
        <dbReference type="ARBA" id="ARBA00005532"/>
    </source>
</evidence>
<evidence type="ECO:0000256" key="8">
    <source>
        <dbReference type="RuleBase" id="RU000643"/>
    </source>
</evidence>
<evidence type="ECO:0000259" key="9">
    <source>
        <dbReference type="Pfam" id="PF00889"/>
    </source>
</evidence>
<dbReference type="RefSeq" id="WP_126028996.1">
    <property type="nucleotide sequence ID" value="NZ_JAFEJY010000008.1"/>
</dbReference>
<evidence type="ECO:0000256" key="4">
    <source>
        <dbReference type="ARBA" id="ARBA00022917"/>
    </source>
</evidence>
<evidence type="ECO:0000313" key="10">
    <source>
        <dbReference type="EMBL" id="RSX52281.1"/>
    </source>
</evidence>
<dbReference type="InterPro" id="IPR036402">
    <property type="entry name" value="EF-Ts_dimer_sf"/>
</dbReference>
<evidence type="ECO:0000313" key="11">
    <source>
        <dbReference type="Proteomes" id="UP000288607"/>
    </source>
</evidence>
<reference evidence="10 11" key="1">
    <citation type="submission" date="2018-09" db="EMBL/GenBank/DDBJ databases">
        <title>Characterization of the phylogenetic diversity of five novel species belonging to the genus Bifidobacterium.</title>
        <authorList>
            <person name="Lugli G.A."/>
            <person name="Duranti S."/>
            <person name="Milani C."/>
        </authorList>
    </citation>
    <scope>NUCLEOTIDE SEQUENCE [LARGE SCALE GENOMIC DNA]</scope>
    <source>
        <strain evidence="10 11">2028B</strain>
    </source>
</reference>
<dbReference type="Gene3D" id="3.30.479.20">
    <property type="entry name" value="Elongation factor Ts, dimerisation domain"/>
    <property type="match status" value="2"/>
</dbReference>
<gene>
    <name evidence="6" type="primary">tsf</name>
    <name evidence="10" type="ORF">D2E23_0009</name>
</gene>
<dbReference type="EMBL" id="QXGJ01000001">
    <property type="protein sequence ID" value="RSX52281.1"/>
    <property type="molecule type" value="Genomic_DNA"/>
</dbReference>
<dbReference type="SUPFAM" id="SSF46934">
    <property type="entry name" value="UBA-like"/>
    <property type="match status" value="1"/>
</dbReference>
<dbReference type="Gene3D" id="1.10.286.20">
    <property type="match status" value="1"/>
</dbReference>
<dbReference type="CDD" id="cd14275">
    <property type="entry name" value="UBA_EF-Ts"/>
    <property type="match status" value="1"/>
</dbReference>
<dbReference type="PANTHER" id="PTHR11741:SF0">
    <property type="entry name" value="ELONGATION FACTOR TS, MITOCHONDRIAL"/>
    <property type="match status" value="1"/>
</dbReference>
<keyword evidence="3 6" id="KW-0251">Elongation factor</keyword>
<comment type="similarity">
    <text evidence="1 6 7">Belongs to the EF-Ts family.</text>
</comment>
<dbReference type="InterPro" id="IPR001816">
    <property type="entry name" value="Transl_elong_EFTs/EF1B"/>
</dbReference>
<dbReference type="GO" id="GO:0005737">
    <property type="term" value="C:cytoplasm"/>
    <property type="evidence" value="ECO:0007669"/>
    <property type="project" value="UniProtKB-SubCell"/>
</dbReference>
<dbReference type="FunFam" id="1.10.8.10:FF:000001">
    <property type="entry name" value="Elongation factor Ts"/>
    <property type="match status" value="1"/>
</dbReference>
<comment type="subcellular location">
    <subcellularLocation>
        <location evidence="6 8">Cytoplasm</location>
    </subcellularLocation>
</comment>
<evidence type="ECO:0000256" key="5">
    <source>
        <dbReference type="ARBA" id="ARBA00025453"/>
    </source>
</evidence>
<sequence>MAKITAALIKQVREDTGAGMMDVKKALTEAEGDVARAKEIIRAKGIQAAGKREGRKAQEGTIASTVVDSANGQVGYAAELNSETDFVAKTPKFVEFADGILADAVKAEAADAEAVLAAPAEDGTVKEAIEEAAALFGEHVKLGQFAKLEGPHVEIYAHKKSAEMPPSIVAMIATDEAGAAVAHEAALQISAMDAKWLTREDVPADIVESERRVATEKSLAEGKPEKIVPKIVEGRLNAFFKENVLLEQQFVKDPSKTVGDLFKQAGGQALAFARLEVGKGAEA</sequence>
<keyword evidence="4 6" id="KW-0648">Protein biosynthesis</keyword>
<keyword evidence="6" id="KW-0963">Cytoplasm</keyword>
<protein>
    <recommendedName>
        <fullName evidence="2 6">Elongation factor Ts</fullName>
        <shortName evidence="6">EF-Ts</shortName>
    </recommendedName>
</protein>
<accession>A0A430FHL2</accession>
<name>A0A430FHL2_9BIFI</name>
<dbReference type="Proteomes" id="UP000288607">
    <property type="component" value="Unassembled WGS sequence"/>
</dbReference>
<comment type="function">
    <text evidence="5 6 7">Associates with the EF-Tu.GDP complex and induces the exchange of GDP to GTP. It remains bound to the aminoacyl-tRNA.EF-Tu.GTP complex up to the GTP hydrolysis stage on the ribosome.</text>
</comment>
<feature type="domain" description="Translation elongation factor EFTs/EF1B dimerisation" evidence="9">
    <location>
        <begin position="77"/>
        <end position="279"/>
    </location>
</feature>
<dbReference type="InterPro" id="IPR009060">
    <property type="entry name" value="UBA-like_sf"/>
</dbReference>
<dbReference type="PANTHER" id="PTHR11741">
    <property type="entry name" value="ELONGATION FACTOR TS"/>
    <property type="match status" value="1"/>
</dbReference>
<feature type="region of interest" description="Involved in Mg(2+) ion dislocation from EF-Tu" evidence="6">
    <location>
        <begin position="84"/>
        <end position="87"/>
    </location>
</feature>
<dbReference type="HAMAP" id="MF_00050">
    <property type="entry name" value="EF_Ts"/>
    <property type="match status" value="1"/>
</dbReference>
<dbReference type="AlphaFoldDB" id="A0A430FHL2"/>
<dbReference type="FunFam" id="1.10.286.20:FF:000001">
    <property type="entry name" value="Elongation factor Ts"/>
    <property type="match status" value="1"/>
</dbReference>
<dbReference type="SUPFAM" id="SSF54713">
    <property type="entry name" value="Elongation factor Ts (EF-Ts), dimerisation domain"/>
    <property type="match status" value="1"/>
</dbReference>